<feature type="region of interest" description="Disordered" evidence="1">
    <location>
        <begin position="38"/>
        <end position="225"/>
    </location>
</feature>
<feature type="compositionally biased region" description="Pro residues" evidence="1">
    <location>
        <begin position="88"/>
        <end position="101"/>
    </location>
</feature>
<evidence type="ECO:0000256" key="1">
    <source>
        <dbReference type="SAM" id="MobiDB-lite"/>
    </source>
</evidence>
<feature type="compositionally biased region" description="Low complexity" evidence="1">
    <location>
        <begin position="194"/>
        <end position="219"/>
    </location>
</feature>
<feature type="compositionally biased region" description="Pro residues" evidence="1">
    <location>
        <begin position="52"/>
        <end position="61"/>
    </location>
</feature>
<reference evidence="2 3" key="1">
    <citation type="submission" date="2016-10" db="EMBL/GenBank/DDBJ databases">
        <authorList>
            <person name="de Groot N.N."/>
        </authorList>
    </citation>
    <scope>NUCLEOTIDE SEQUENCE [LARGE SCALE GENOMIC DNA]</scope>
    <source>
        <strain evidence="2 3">CGMCC 1.12097</strain>
    </source>
</reference>
<dbReference type="STRING" id="1165689.SAMN02927914_05473"/>
<dbReference type="Proteomes" id="UP000198588">
    <property type="component" value="Unassembled WGS sequence"/>
</dbReference>
<dbReference type="Pfam" id="PF06059">
    <property type="entry name" value="DUF930"/>
    <property type="match status" value="1"/>
</dbReference>
<dbReference type="InterPro" id="IPR009273">
    <property type="entry name" value="DUF930"/>
</dbReference>
<feature type="compositionally biased region" description="Basic and acidic residues" evidence="1">
    <location>
        <begin position="111"/>
        <end position="121"/>
    </location>
</feature>
<dbReference type="OrthoDB" id="9804158at2"/>
<dbReference type="AlphaFoldDB" id="A0A1G5ZLK1"/>
<dbReference type="RefSeq" id="WP_091584729.1">
    <property type="nucleotide sequence ID" value="NZ_FMXM01000022.1"/>
</dbReference>
<name>A0A1G5ZLK1_9HYPH</name>
<feature type="compositionally biased region" description="Basic and acidic residues" evidence="1">
    <location>
        <begin position="63"/>
        <end position="87"/>
    </location>
</feature>
<gene>
    <name evidence="2" type="ORF">SAMN02927914_05473</name>
</gene>
<evidence type="ECO:0000313" key="3">
    <source>
        <dbReference type="Proteomes" id="UP000198588"/>
    </source>
</evidence>
<organism evidence="2 3">
    <name type="scientific">Mesorhizobium qingshengii</name>
    <dbReference type="NCBI Taxonomy" id="1165689"/>
    <lineage>
        <taxon>Bacteria</taxon>
        <taxon>Pseudomonadati</taxon>
        <taxon>Pseudomonadota</taxon>
        <taxon>Alphaproteobacteria</taxon>
        <taxon>Hyphomicrobiales</taxon>
        <taxon>Phyllobacteriaceae</taxon>
        <taxon>Mesorhizobium</taxon>
    </lineage>
</organism>
<accession>A0A1G5ZLK1</accession>
<sequence length="348" mass="37246">MKDEARERRRNLLWGVPASLILHALIAAFLIYGLPTRPQEPQQEQPVNVALVPPPDQPKPKPQPKEPKAEKPQEPKVEKPPEQKVEKPPPPQKQAQKPPPIEVLKPVFQFGDKDAGPRKSLDGASAQDNSPSPATDDDSKPPAVPKQAEDKSAASAEAHDADKQTVVSPTPQAAASGDGEIELPMSAETPQPKPANAPKANPSKVSKSGSGSASRQSPADTAVAKSRAYSGLPGVRKLYSQGATSDALATTSMGGVPRGRRAATLCASALQQQLLDASYFPELIPSVPLKAGNILDAPDVAFRTTTTWYHLSFRCEVDTDATRVLSFTFRVGDTIPREDWVRLGLPGR</sequence>
<proteinExistence type="predicted"/>
<feature type="compositionally biased region" description="Basic and acidic residues" evidence="1">
    <location>
        <begin position="147"/>
        <end position="163"/>
    </location>
</feature>
<evidence type="ECO:0000313" key="2">
    <source>
        <dbReference type="EMBL" id="SDA95654.1"/>
    </source>
</evidence>
<dbReference type="EMBL" id="FMXM01000022">
    <property type="protein sequence ID" value="SDA95654.1"/>
    <property type="molecule type" value="Genomic_DNA"/>
</dbReference>
<evidence type="ECO:0008006" key="4">
    <source>
        <dbReference type="Google" id="ProtNLM"/>
    </source>
</evidence>
<protein>
    <recommendedName>
        <fullName evidence="4">DUF930 domain-containing protein</fullName>
    </recommendedName>
</protein>